<organism evidence="1 2">
    <name type="scientific">Xenoophorus captivus</name>
    <dbReference type="NCBI Taxonomy" id="1517983"/>
    <lineage>
        <taxon>Eukaryota</taxon>
        <taxon>Metazoa</taxon>
        <taxon>Chordata</taxon>
        <taxon>Craniata</taxon>
        <taxon>Vertebrata</taxon>
        <taxon>Euteleostomi</taxon>
        <taxon>Actinopterygii</taxon>
        <taxon>Neopterygii</taxon>
        <taxon>Teleostei</taxon>
        <taxon>Neoteleostei</taxon>
        <taxon>Acanthomorphata</taxon>
        <taxon>Ovalentaria</taxon>
        <taxon>Atherinomorphae</taxon>
        <taxon>Cyprinodontiformes</taxon>
        <taxon>Goodeidae</taxon>
        <taxon>Xenoophorus</taxon>
    </lineage>
</organism>
<evidence type="ECO:0000313" key="2">
    <source>
        <dbReference type="Proteomes" id="UP001434883"/>
    </source>
</evidence>
<evidence type="ECO:0000313" key="1">
    <source>
        <dbReference type="EMBL" id="MEQ2217188.1"/>
    </source>
</evidence>
<protein>
    <submittedName>
        <fullName evidence="1">Uncharacterized protein</fullName>
    </submittedName>
</protein>
<name>A0ABV0S9M5_9TELE</name>
<comment type="caution">
    <text evidence="1">The sequence shown here is derived from an EMBL/GenBank/DDBJ whole genome shotgun (WGS) entry which is preliminary data.</text>
</comment>
<accession>A0ABV0S9M5</accession>
<keyword evidence="2" id="KW-1185">Reference proteome</keyword>
<proteinExistence type="predicted"/>
<dbReference type="EMBL" id="JAHRIN010075695">
    <property type="protein sequence ID" value="MEQ2217188.1"/>
    <property type="molecule type" value="Genomic_DNA"/>
</dbReference>
<dbReference type="Proteomes" id="UP001434883">
    <property type="component" value="Unassembled WGS sequence"/>
</dbReference>
<gene>
    <name evidence="1" type="ORF">XENOCAPTIV_027997</name>
</gene>
<sequence>MLGDTKWDTAVQDCATSNNPVFLWSDEGAHRDVCVCHPGLVALEAVFVYPGLGQLPNLAGADLLVVPVLSVRHGSIWPAETGWERYENTSSSSPWSPSDHCSERLTPRIIGEAFLPFRPGARLLTRRRGAASWTAGAGKHAGNAADLLQNKIPQQVALLVSFLLFEVVFQYKRCLLL</sequence>
<reference evidence="1 2" key="1">
    <citation type="submission" date="2021-06" db="EMBL/GenBank/DDBJ databases">
        <authorList>
            <person name="Palmer J.M."/>
        </authorList>
    </citation>
    <scope>NUCLEOTIDE SEQUENCE [LARGE SCALE GENOMIC DNA]</scope>
    <source>
        <strain evidence="1 2">XC_2019</strain>
        <tissue evidence="1">Muscle</tissue>
    </source>
</reference>